<sequence length="232" mass="22769">MTSVVCPDAAPAPGSLSILAAASVPFSLSLAAGVPFLSLAAGVPLLSLAAGVPFLPSPASCASLLLPAGGASLPLPAGGASLPLPAGGASLLVAAGGASLPLPAGAPFLPLAAGCVGRCRLRASYNCRGGTDTVGEDTGDVCMDVGVVTASEEHVVIGVVVMEAVGVDVVHAGVSGDATGREVDDEYEGDTVEAVEEDEAGDGRVAAVEPVDSDEEEAEDVDNRSTITQQYF</sequence>
<dbReference type="AlphaFoldDB" id="A0AAV7VFH5"/>
<evidence type="ECO:0000256" key="1">
    <source>
        <dbReference type="SAM" id="MobiDB-lite"/>
    </source>
</evidence>
<evidence type="ECO:0000313" key="2">
    <source>
        <dbReference type="EMBL" id="KAJ1199394.1"/>
    </source>
</evidence>
<proteinExistence type="predicted"/>
<dbReference type="EMBL" id="JANPWB010000003">
    <property type="protein sequence ID" value="KAJ1199394.1"/>
    <property type="molecule type" value="Genomic_DNA"/>
</dbReference>
<evidence type="ECO:0000313" key="3">
    <source>
        <dbReference type="Proteomes" id="UP001066276"/>
    </source>
</evidence>
<reference evidence="2" key="1">
    <citation type="journal article" date="2022" name="bioRxiv">
        <title>Sequencing and chromosome-scale assembly of the giantPleurodeles waltlgenome.</title>
        <authorList>
            <person name="Brown T."/>
            <person name="Elewa A."/>
            <person name="Iarovenko S."/>
            <person name="Subramanian E."/>
            <person name="Araus A.J."/>
            <person name="Petzold A."/>
            <person name="Susuki M."/>
            <person name="Suzuki K.-i.T."/>
            <person name="Hayashi T."/>
            <person name="Toyoda A."/>
            <person name="Oliveira C."/>
            <person name="Osipova E."/>
            <person name="Leigh N.D."/>
            <person name="Simon A."/>
            <person name="Yun M.H."/>
        </authorList>
    </citation>
    <scope>NUCLEOTIDE SEQUENCE</scope>
    <source>
        <strain evidence="2">20211129_DDA</strain>
        <tissue evidence="2">Liver</tissue>
    </source>
</reference>
<comment type="caution">
    <text evidence="2">The sequence shown here is derived from an EMBL/GenBank/DDBJ whole genome shotgun (WGS) entry which is preliminary data.</text>
</comment>
<feature type="compositionally biased region" description="Acidic residues" evidence="1">
    <location>
        <begin position="211"/>
        <end position="220"/>
    </location>
</feature>
<gene>
    <name evidence="2" type="ORF">NDU88_003230</name>
</gene>
<name>A0AAV7VFH5_PLEWA</name>
<keyword evidence="3" id="KW-1185">Reference proteome</keyword>
<feature type="region of interest" description="Disordered" evidence="1">
    <location>
        <begin position="194"/>
        <end position="232"/>
    </location>
</feature>
<organism evidence="2 3">
    <name type="scientific">Pleurodeles waltl</name>
    <name type="common">Iberian ribbed newt</name>
    <dbReference type="NCBI Taxonomy" id="8319"/>
    <lineage>
        <taxon>Eukaryota</taxon>
        <taxon>Metazoa</taxon>
        <taxon>Chordata</taxon>
        <taxon>Craniata</taxon>
        <taxon>Vertebrata</taxon>
        <taxon>Euteleostomi</taxon>
        <taxon>Amphibia</taxon>
        <taxon>Batrachia</taxon>
        <taxon>Caudata</taxon>
        <taxon>Salamandroidea</taxon>
        <taxon>Salamandridae</taxon>
        <taxon>Pleurodelinae</taxon>
        <taxon>Pleurodeles</taxon>
    </lineage>
</organism>
<accession>A0AAV7VFH5</accession>
<protein>
    <submittedName>
        <fullName evidence="2">Uncharacterized protein</fullName>
    </submittedName>
</protein>
<dbReference type="Proteomes" id="UP001066276">
    <property type="component" value="Chromosome 2_1"/>
</dbReference>